<dbReference type="Gene3D" id="3.50.50.60">
    <property type="entry name" value="FAD/NAD(P)-binding domain"/>
    <property type="match status" value="1"/>
</dbReference>
<dbReference type="RefSeq" id="WP_407349306.1">
    <property type="nucleotide sequence ID" value="NZ_CP136864.1"/>
</dbReference>
<dbReference type="Pfam" id="PF04820">
    <property type="entry name" value="Trp_halogenase"/>
    <property type="match status" value="1"/>
</dbReference>
<gene>
    <name evidence="1" type="ORF">R0135_05755</name>
</gene>
<dbReference type="PANTHER" id="PTHR43747">
    <property type="entry name" value="FAD-BINDING PROTEIN"/>
    <property type="match status" value="1"/>
</dbReference>
<accession>A0ABZ0I7X8</accession>
<dbReference type="InterPro" id="IPR033856">
    <property type="entry name" value="Trp_halogen"/>
</dbReference>
<dbReference type="InterPro" id="IPR050816">
    <property type="entry name" value="Flavin-dep_Halogenase_NPB"/>
</dbReference>
<evidence type="ECO:0000313" key="2">
    <source>
        <dbReference type="Proteomes" id="UP001626537"/>
    </source>
</evidence>
<name>A0ABZ0I7X8_9GAMM</name>
<protein>
    <submittedName>
        <fullName evidence="1">Tryptophan halogenase family protein</fullName>
    </submittedName>
</protein>
<dbReference type="InterPro" id="IPR006905">
    <property type="entry name" value="Flavin_halogenase"/>
</dbReference>
<reference evidence="1 2" key="1">
    <citation type="submission" date="2023-10" db="EMBL/GenBank/DDBJ databases">
        <title>Two novel species belonging to the OM43/NOR5 clade.</title>
        <authorList>
            <person name="Park M."/>
        </authorList>
    </citation>
    <scope>NUCLEOTIDE SEQUENCE [LARGE SCALE GENOMIC DNA]</scope>
    <source>
        <strain evidence="1 2">IMCC43200</strain>
    </source>
</reference>
<keyword evidence="2" id="KW-1185">Reference proteome</keyword>
<organism evidence="1 2">
    <name type="scientific">Congregibacter variabilis</name>
    <dbReference type="NCBI Taxonomy" id="3081200"/>
    <lineage>
        <taxon>Bacteria</taxon>
        <taxon>Pseudomonadati</taxon>
        <taxon>Pseudomonadota</taxon>
        <taxon>Gammaproteobacteria</taxon>
        <taxon>Cellvibrionales</taxon>
        <taxon>Halieaceae</taxon>
        <taxon>Congregibacter</taxon>
    </lineage>
</organism>
<proteinExistence type="predicted"/>
<sequence>MAKAIQTVVIVGGGSAGWLTAGLLAAELRRAGSHRHVCLVESPDVSPIGVGEGTWPTMRSSLMRMGISETEFLKACDASFKQGTHFVGWLRGGQESYYHPFTPPRGFSDINLAKHWQGVREQVAFCDAVSPQAQVCKQALGPKQIVTPEYASNLNYGYHLDAGKFAELLQQHCVQKLGVEHLLENVDSIENDETGDICALHTANGRVVAGDLFVDCTGMRSLLLGEHYGIDFKDMSHVLFNDSALAVQVPRTDESEPVASATVSTAKEAGWIWDIALPTRRGTGYTYSSRYTSDEQAERVLREYLAETAGLEFSERCTPRKINFRPGYRERFWHRNCVAIGLSAGFVEPLEASALVMIELSAKMLGELMPPDREVMNIVADRFNARFASHWERIMEFLKLHYVLSEREDSPYWRDHRAAESIPDRLRDSLVLWGYHCPWHGDQAQVDELFSTASYQYVLYGMDFHSEGAAGIAQADPAASKRAQNLFAENVRETQKMLTALPANRELIDKINRYGLSRV</sequence>
<dbReference type="PIRSF" id="PIRSF011396">
    <property type="entry name" value="Trp_halogenase"/>
    <property type="match status" value="1"/>
</dbReference>
<dbReference type="InterPro" id="IPR036188">
    <property type="entry name" value="FAD/NAD-bd_sf"/>
</dbReference>
<dbReference type="EMBL" id="CP136864">
    <property type="protein sequence ID" value="WOJ94669.1"/>
    <property type="molecule type" value="Genomic_DNA"/>
</dbReference>
<dbReference type="SUPFAM" id="SSF51905">
    <property type="entry name" value="FAD/NAD(P)-binding domain"/>
    <property type="match status" value="1"/>
</dbReference>
<dbReference type="PANTHER" id="PTHR43747:SF4">
    <property type="entry name" value="FLAVIN-DEPENDENT TRYPTOPHAN HALOGENASE"/>
    <property type="match status" value="1"/>
</dbReference>
<evidence type="ECO:0000313" key="1">
    <source>
        <dbReference type="EMBL" id="WOJ94669.1"/>
    </source>
</evidence>
<dbReference type="Proteomes" id="UP001626537">
    <property type="component" value="Chromosome"/>
</dbReference>